<dbReference type="AlphaFoldDB" id="A0A6N2S9G6"/>
<dbReference type="PANTHER" id="PTHR38813">
    <property type="match status" value="1"/>
</dbReference>
<protein>
    <recommendedName>
        <fullName evidence="2">Toxin-antitoxin system, toxin component, RelE family</fullName>
    </recommendedName>
</protein>
<dbReference type="SUPFAM" id="SSF143011">
    <property type="entry name" value="RelE-like"/>
    <property type="match status" value="1"/>
</dbReference>
<dbReference type="InterPro" id="IPR052747">
    <property type="entry name" value="TA_system_RelE_toxin"/>
</dbReference>
<dbReference type="InterPro" id="IPR035093">
    <property type="entry name" value="RelE/ParE_toxin_dom_sf"/>
</dbReference>
<dbReference type="RefSeq" id="WP_006565914.1">
    <property type="nucleotide sequence ID" value="NZ_JBKTDS010000006.1"/>
</dbReference>
<name>A0A6N2S9G6_9FIRM</name>
<organism evidence="1">
    <name type="scientific">Anaerostipes caccae</name>
    <dbReference type="NCBI Taxonomy" id="105841"/>
    <lineage>
        <taxon>Bacteria</taxon>
        <taxon>Bacillati</taxon>
        <taxon>Bacillota</taxon>
        <taxon>Clostridia</taxon>
        <taxon>Lachnospirales</taxon>
        <taxon>Lachnospiraceae</taxon>
        <taxon>Anaerostipes</taxon>
    </lineage>
</organism>
<gene>
    <name evidence="1" type="ORF">ACLFYP115_00836</name>
</gene>
<evidence type="ECO:0008006" key="2">
    <source>
        <dbReference type="Google" id="ProtNLM"/>
    </source>
</evidence>
<accession>A0A6N2S9G6</accession>
<proteinExistence type="predicted"/>
<sequence>MKYICSTKKGVGTMKIEYKKKAVKYINSCDKSTKRRLKDSIEKLPLGDVKKLTGYECEYRLRIGNLRVLFTFENDIITINEIRPRGKAYKRL</sequence>
<dbReference type="EMBL" id="CACRSQ010000003">
    <property type="protein sequence ID" value="VYS89544.1"/>
    <property type="molecule type" value="Genomic_DNA"/>
</dbReference>
<evidence type="ECO:0000313" key="1">
    <source>
        <dbReference type="EMBL" id="VYS89544.1"/>
    </source>
</evidence>
<reference evidence="1" key="1">
    <citation type="submission" date="2019-11" db="EMBL/GenBank/DDBJ databases">
        <authorList>
            <person name="Feng L."/>
        </authorList>
    </citation>
    <scope>NUCLEOTIDE SEQUENCE</scope>
    <source>
        <strain evidence="1">AcaccaeLFYP115</strain>
    </source>
</reference>
<dbReference type="PANTHER" id="PTHR38813:SF1">
    <property type="entry name" value="TOXIN RELE1-RELATED"/>
    <property type="match status" value="1"/>
</dbReference>
<dbReference type="Gene3D" id="3.30.2310.20">
    <property type="entry name" value="RelE-like"/>
    <property type="match status" value="1"/>
</dbReference>